<proteinExistence type="predicted"/>
<dbReference type="Gene3D" id="2.30.110.10">
    <property type="entry name" value="Electron Transport, Fmn-binding Protein, Chain A"/>
    <property type="match status" value="1"/>
</dbReference>
<evidence type="ECO:0000313" key="1">
    <source>
        <dbReference type="EMBL" id="RWX73736.1"/>
    </source>
</evidence>
<reference evidence="1 2" key="1">
    <citation type="submission" date="2018-12" db="EMBL/GenBank/DDBJ databases">
        <title>The complete genome of the methanogenic archaea of the candidate phylum Verstraetearchaeota, obtained from the metagenome of underground thermal water.</title>
        <authorList>
            <person name="Kadnikov V.V."/>
            <person name="Mardanov A.V."/>
            <person name="Beletsky A.V."/>
            <person name="Karnachuk O.V."/>
            <person name="Ravin N.V."/>
        </authorList>
    </citation>
    <scope>NUCLEOTIDE SEQUENCE [LARGE SCALE GENOMIC DNA]</scope>
    <source>
        <strain evidence="1">Ch88</strain>
    </source>
</reference>
<protein>
    <recommendedName>
        <fullName evidence="3">Pyridoxamine 5'-phosphate oxidase putative domain-containing protein</fullName>
    </recommendedName>
</protein>
<name>A0A444L827_METS7</name>
<evidence type="ECO:0008006" key="3">
    <source>
        <dbReference type="Google" id="ProtNLM"/>
    </source>
</evidence>
<organism evidence="1 2">
    <name type="scientific">Methanosuratincola subterraneus</name>
    <dbReference type="NCBI Taxonomy" id="2593994"/>
    <lineage>
        <taxon>Archaea</taxon>
        <taxon>Thermoproteota</taxon>
        <taxon>Methanosuratincolia</taxon>
        <taxon>Candidatus Methanomethylicales</taxon>
        <taxon>Candidatus Methanomethylicaceae</taxon>
        <taxon>Candidatus Methanosuratincola (ex Vanwonterghem et al. 2016)</taxon>
    </lineage>
</organism>
<evidence type="ECO:0000313" key="2">
    <source>
        <dbReference type="Proteomes" id="UP000288215"/>
    </source>
</evidence>
<accession>A0A444L827</accession>
<dbReference type="Proteomes" id="UP000288215">
    <property type="component" value="Unassembled WGS sequence"/>
</dbReference>
<sequence>MVALPADVMKILNDPRASKILGTKTPDGHVHMIHVGSLMAPDPNTIVVGAILMKRSSSNMENMKKSRELVSLLVTKEMTSYEIRAEVKDYLTSGAIVDRMNLELKKIGLSARGVWVLEPKEVWNQSASYEAGKKIA</sequence>
<dbReference type="InterPro" id="IPR012349">
    <property type="entry name" value="Split_barrel_FMN-bd"/>
</dbReference>
<dbReference type="EMBL" id="RXGA01000002">
    <property type="protein sequence ID" value="RWX73736.1"/>
    <property type="molecule type" value="Genomic_DNA"/>
</dbReference>
<dbReference type="AlphaFoldDB" id="A0A444L827"/>
<gene>
    <name evidence="1" type="ORF">Metus_0515</name>
</gene>
<comment type="caution">
    <text evidence="1">The sequence shown here is derived from an EMBL/GenBank/DDBJ whole genome shotgun (WGS) entry which is preliminary data.</text>
</comment>